<evidence type="ECO:0000313" key="2">
    <source>
        <dbReference type="Proteomes" id="UP000642829"/>
    </source>
</evidence>
<comment type="caution">
    <text evidence="1">The sequence shown here is derived from an EMBL/GenBank/DDBJ whole genome shotgun (WGS) entry which is preliminary data.</text>
</comment>
<dbReference type="Proteomes" id="UP000642829">
    <property type="component" value="Unassembled WGS sequence"/>
</dbReference>
<keyword evidence="2" id="KW-1185">Reference proteome</keyword>
<reference evidence="1" key="2">
    <citation type="submission" date="2020-09" db="EMBL/GenBank/DDBJ databases">
        <authorList>
            <person name="Sun Q."/>
            <person name="Kim S."/>
        </authorList>
    </citation>
    <scope>NUCLEOTIDE SEQUENCE</scope>
    <source>
        <strain evidence="1">KCTC 12870</strain>
    </source>
</reference>
<proteinExistence type="predicted"/>
<dbReference type="EMBL" id="BMXG01000010">
    <property type="protein sequence ID" value="GHC02079.1"/>
    <property type="molecule type" value="Genomic_DNA"/>
</dbReference>
<protein>
    <submittedName>
        <fullName evidence="1">Uncharacterized protein</fullName>
    </submittedName>
</protein>
<gene>
    <name evidence="1" type="ORF">GCM10007047_18240</name>
</gene>
<evidence type="ECO:0000313" key="1">
    <source>
        <dbReference type="EMBL" id="GHC02079.1"/>
    </source>
</evidence>
<sequence length="178" mass="19431">MDTLPIVVGSHAFFIADGTSFTSPEAGTVAREAKPDEDETNWATLGIIAVDGGSEIEPEEEYRDVMKYMPGRAVLYDKILKSSKLKGTLEMEDFSALANQLWLGGLAVTTGQFNPLERAAAVKGWLKLQVYDSLNNEVVVLDLYVCIRLSGALTLSGEVKPSYEWELLHSTLNTGTLS</sequence>
<dbReference type="AlphaFoldDB" id="A0A8J3DJY8"/>
<accession>A0A8J3DJY8</accession>
<name>A0A8J3DJY8_9BACT</name>
<reference evidence="1" key="1">
    <citation type="journal article" date="2014" name="Int. J. Syst. Evol. Microbiol.">
        <title>Complete genome sequence of Corynebacterium casei LMG S-19264T (=DSM 44701T), isolated from a smear-ripened cheese.</title>
        <authorList>
            <consortium name="US DOE Joint Genome Institute (JGI-PGF)"/>
            <person name="Walter F."/>
            <person name="Albersmeier A."/>
            <person name="Kalinowski J."/>
            <person name="Ruckert C."/>
        </authorList>
    </citation>
    <scope>NUCLEOTIDE SEQUENCE</scope>
    <source>
        <strain evidence="1">KCTC 12870</strain>
    </source>
</reference>
<dbReference type="RefSeq" id="WP_189514321.1">
    <property type="nucleotide sequence ID" value="NZ_BMXG01000010.1"/>
</dbReference>
<organism evidence="1 2">
    <name type="scientific">Cerasicoccus arenae</name>
    <dbReference type="NCBI Taxonomy" id="424488"/>
    <lineage>
        <taxon>Bacteria</taxon>
        <taxon>Pseudomonadati</taxon>
        <taxon>Verrucomicrobiota</taxon>
        <taxon>Opitutia</taxon>
        <taxon>Puniceicoccales</taxon>
        <taxon>Cerasicoccaceae</taxon>
        <taxon>Cerasicoccus</taxon>
    </lineage>
</organism>